<protein>
    <submittedName>
        <fullName evidence="8">Trichothecene efflux pump TRI12</fullName>
    </submittedName>
</protein>
<feature type="compositionally biased region" description="Basic and acidic residues" evidence="6">
    <location>
        <begin position="15"/>
        <end position="35"/>
    </location>
</feature>
<feature type="transmembrane region" description="Helical" evidence="7">
    <location>
        <begin position="109"/>
        <end position="127"/>
    </location>
</feature>
<proteinExistence type="predicted"/>
<dbReference type="PROSITE" id="PS00216">
    <property type="entry name" value="SUGAR_TRANSPORT_1"/>
    <property type="match status" value="1"/>
</dbReference>
<keyword evidence="4 7" id="KW-1133">Transmembrane helix</keyword>
<evidence type="ECO:0000256" key="5">
    <source>
        <dbReference type="ARBA" id="ARBA00023136"/>
    </source>
</evidence>
<evidence type="ECO:0000256" key="4">
    <source>
        <dbReference type="ARBA" id="ARBA00022989"/>
    </source>
</evidence>
<keyword evidence="5 7" id="KW-0472">Membrane</keyword>
<comment type="caution">
    <text evidence="8">The sequence shown here is derived from an EMBL/GenBank/DDBJ whole genome shotgun (WGS) entry which is preliminary data.</text>
</comment>
<dbReference type="OrthoDB" id="4161376at2759"/>
<dbReference type="InterPro" id="IPR010573">
    <property type="entry name" value="MFS_Str1/Tri12-like"/>
</dbReference>
<feature type="transmembrane region" description="Helical" evidence="7">
    <location>
        <begin position="163"/>
        <end position="184"/>
    </location>
</feature>
<evidence type="ECO:0000313" key="9">
    <source>
        <dbReference type="Proteomes" id="UP000660729"/>
    </source>
</evidence>
<keyword evidence="3 7" id="KW-0812">Transmembrane</keyword>
<dbReference type="InterPro" id="IPR005829">
    <property type="entry name" value="Sugar_transporter_CS"/>
</dbReference>
<feature type="compositionally biased region" description="Basic and acidic residues" evidence="6">
    <location>
        <begin position="622"/>
        <end position="634"/>
    </location>
</feature>
<accession>A0A8H6VH56</accession>
<dbReference type="PANTHER" id="PTHR23501">
    <property type="entry name" value="MAJOR FACILITATOR SUPERFAMILY"/>
    <property type="match status" value="1"/>
</dbReference>
<gene>
    <name evidence="8" type="ORF">HII31_11897</name>
</gene>
<feature type="region of interest" description="Disordered" evidence="6">
    <location>
        <begin position="15"/>
        <end position="36"/>
    </location>
</feature>
<evidence type="ECO:0000256" key="1">
    <source>
        <dbReference type="ARBA" id="ARBA00004141"/>
    </source>
</evidence>
<feature type="transmembrane region" description="Helical" evidence="7">
    <location>
        <begin position="196"/>
        <end position="216"/>
    </location>
</feature>
<feature type="transmembrane region" description="Helical" evidence="7">
    <location>
        <begin position="228"/>
        <end position="247"/>
    </location>
</feature>
<dbReference type="Gene3D" id="1.20.1250.20">
    <property type="entry name" value="MFS general substrate transporter like domains"/>
    <property type="match status" value="1"/>
</dbReference>
<dbReference type="AlphaFoldDB" id="A0A8H6VH56"/>
<dbReference type="Proteomes" id="UP000660729">
    <property type="component" value="Unassembled WGS sequence"/>
</dbReference>
<organism evidence="8 9">
    <name type="scientific">Pseudocercospora fuligena</name>
    <dbReference type="NCBI Taxonomy" id="685502"/>
    <lineage>
        <taxon>Eukaryota</taxon>
        <taxon>Fungi</taxon>
        <taxon>Dikarya</taxon>
        <taxon>Ascomycota</taxon>
        <taxon>Pezizomycotina</taxon>
        <taxon>Dothideomycetes</taxon>
        <taxon>Dothideomycetidae</taxon>
        <taxon>Mycosphaerellales</taxon>
        <taxon>Mycosphaerellaceae</taxon>
        <taxon>Pseudocercospora</taxon>
    </lineage>
</organism>
<keyword evidence="9" id="KW-1185">Reference proteome</keyword>
<reference evidence="8" key="1">
    <citation type="submission" date="2020-04" db="EMBL/GenBank/DDBJ databases">
        <title>Draft genome resource of the tomato pathogen Pseudocercospora fuligena.</title>
        <authorList>
            <person name="Zaccaron A."/>
        </authorList>
    </citation>
    <scope>NUCLEOTIDE SEQUENCE</scope>
    <source>
        <strain evidence="8">PF001</strain>
    </source>
</reference>
<sequence>MDAIKRRLSADRGVVEHHEYDEKAEHGGHHPRDYVGDATVMNHREDDDRAEEAKGRNADQIDGKYWLSVNYIGTMFAIGMAFMGGIGGFGLVAPILGAIDADIGPSPNINWVPLVNICGGAVFFLMVGKLSDIFGRRWFFIFGSFLGLMGSIVGAVAMNVNTIIGAETLIGVAVAFQQSFFWVVAELVPMKYRYLANSYCYLMTVPSSPLSARVAYSFLQYPGTWRNSFYFLIAINVTSILAWFFFYHPPTFSMLHRQKLAKDLLLHFDWVGVGLYTAGLIMFIFGLNWGGVLYPWTSGQVIGTTVAGGITLFLILPAYEIMIMKRGKEPYLPLHLFKNRRFMCAAVNNGLGACVYYGFGIVFPQVVNNVYYARGEISTYDIGTLAGLTAMAFVFAQICHGFFEWFIGPKWCAIGAAITGCALMTSCSANLGDRHLTVGLLVPGAFAMGLLEGISTTTSTFHLRSQEEIGEGGGLCGSIRNFTSAIAVAIYTATLSNRLDQTIPANVGPVATSLGLPASSLPALYQAVQAKASYDTVVGLTPAIRQAVQYPWQEAFIQAGSTVFLVSAAFSGTAIILACFFTNNDKATENYVASQMHTKAAEHQYQDKLQEERRHSLTGSMTERDREIAREQKF</sequence>
<feature type="transmembrane region" description="Helical" evidence="7">
    <location>
        <begin position="301"/>
        <end position="321"/>
    </location>
</feature>
<dbReference type="Pfam" id="PF06609">
    <property type="entry name" value="TRI12"/>
    <property type="match status" value="1"/>
</dbReference>
<evidence type="ECO:0000256" key="3">
    <source>
        <dbReference type="ARBA" id="ARBA00022692"/>
    </source>
</evidence>
<keyword evidence="2" id="KW-0813">Transport</keyword>
<feature type="transmembrane region" description="Helical" evidence="7">
    <location>
        <begin position="411"/>
        <end position="431"/>
    </location>
</feature>
<feature type="transmembrane region" description="Helical" evidence="7">
    <location>
        <begin position="342"/>
        <end position="362"/>
    </location>
</feature>
<evidence type="ECO:0000313" key="8">
    <source>
        <dbReference type="EMBL" id="KAF7186665.1"/>
    </source>
</evidence>
<evidence type="ECO:0000256" key="6">
    <source>
        <dbReference type="SAM" id="MobiDB-lite"/>
    </source>
</evidence>
<dbReference type="PANTHER" id="PTHR23501:SF109">
    <property type="entry name" value="MAJOR FACILITATOR SUPERFAMILY (MFS) PROFILE DOMAIN-CONTAINING PROTEIN-RELATED"/>
    <property type="match status" value="1"/>
</dbReference>
<feature type="region of interest" description="Disordered" evidence="6">
    <location>
        <begin position="609"/>
        <end position="634"/>
    </location>
</feature>
<dbReference type="GO" id="GO:0005886">
    <property type="term" value="C:plasma membrane"/>
    <property type="evidence" value="ECO:0007669"/>
    <property type="project" value="TreeGrafter"/>
</dbReference>
<feature type="transmembrane region" description="Helical" evidence="7">
    <location>
        <begin position="555"/>
        <end position="581"/>
    </location>
</feature>
<dbReference type="InterPro" id="IPR036259">
    <property type="entry name" value="MFS_trans_sf"/>
</dbReference>
<name>A0A8H6VH56_9PEZI</name>
<comment type="subcellular location">
    <subcellularLocation>
        <location evidence="1">Membrane</location>
        <topology evidence="1">Multi-pass membrane protein</topology>
    </subcellularLocation>
</comment>
<dbReference type="EMBL" id="JABCIY010000248">
    <property type="protein sequence ID" value="KAF7186665.1"/>
    <property type="molecule type" value="Genomic_DNA"/>
</dbReference>
<evidence type="ECO:0000256" key="7">
    <source>
        <dbReference type="SAM" id="Phobius"/>
    </source>
</evidence>
<feature type="transmembrane region" description="Helical" evidence="7">
    <location>
        <begin position="139"/>
        <end position="157"/>
    </location>
</feature>
<feature type="transmembrane region" description="Helical" evidence="7">
    <location>
        <begin position="382"/>
        <end position="399"/>
    </location>
</feature>
<feature type="transmembrane region" description="Helical" evidence="7">
    <location>
        <begin position="71"/>
        <end position="97"/>
    </location>
</feature>
<feature type="transmembrane region" description="Helical" evidence="7">
    <location>
        <begin position="268"/>
        <end position="289"/>
    </location>
</feature>
<dbReference type="GO" id="GO:0022857">
    <property type="term" value="F:transmembrane transporter activity"/>
    <property type="evidence" value="ECO:0007669"/>
    <property type="project" value="InterPro"/>
</dbReference>
<dbReference type="SUPFAM" id="SSF103473">
    <property type="entry name" value="MFS general substrate transporter"/>
    <property type="match status" value="1"/>
</dbReference>
<evidence type="ECO:0000256" key="2">
    <source>
        <dbReference type="ARBA" id="ARBA00022448"/>
    </source>
</evidence>